<keyword evidence="8" id="KW-0443">Lipid metabolism</keyword>
<reference evidence="11 12" key="1">
    <citation type="journal article" date="2018" name="Mol. Genet. Genomics">
        <title>The red deer Cervus elaphus genome CerEla1.0: sequencing, annotating, genes, and chromosomes.</title>
        <authorList>
            <person name="Bana N.A."/>
            <person name="Nyiri A."/>
            <person name="Nagy J."/>
            <person name="Frank K."/>
            <person name="Nagy T."/>
            <person name="Steger V."/>
            <person name="Schiller M."/>
            <person name="Lakatos P."/>
            <person name="Sugar L."/>
            <person name="Horn P."/>
            <person name="Barta E."/>
            <person name="Orosz L."/>
        </authorList>
    </citation>
    <scope>NUCLEOTIDE SEQUENCE [LARGE SCALE GENOMIC DNA]</scope>
    <source>
        <strain evidence="11">Hungarian</strain>
    </source>
</reference>
<evidence type="ECO:0000256" key="5">
    <source>
        <dbReference type="ARBA" id="ARBA00022692"/>
    </source>
</evidence>
<comment type="similarity">
    <text evidence="2">Belongs to the diacylglycerol acyltransferase family.</text>
</comment>
<dbReference type="EMBL" id="MKHE01000010">
    <property type="protein sequence ID" value="OWK11448.1"/>
    <property type="molecule type" value="Genomic_DNA"/>
</dbReference>
<accession>A0A212CZN3</accession>
<evidence type="ECO:0000313" key="11">
    <source>
        <dbReference type="EMBL" id="OWK11448.1"/>
    </source>
</evidence>
<dbReference type="GO" id="GO:0005789">
    <property type="term" value="C:endoplasmic reticulum membrane"/>
    <property type="evidence" value="ECO:0007669"/>
    <property type="project" value="UniProtKB-SubCell"/>
</dbReference>
<dbReference type="OrthoDB" id="264532at2759"/>
<keyword evidence="9" id="KW-0472">Membrane</keyword>
<feature type="non-terminal residue" evidence="11">
    <location>
        <position position="121"/>
    </location>
</feature>
<dbReference type="GO" id="GO:0019432">
    <property type="term" value="P:triglyceride biosynthetic process"/>
    <property type="evidence" value="ECO:0007669"/>
    <property type="project" value="TreeGrafter"/>
</dbReference>
<keyword evidence="6" id="KW-0256">Endoplasmic reticulum</keyword>
<dbReference type="GO" id="GO:0004144">
    <property type="term" value="F:diacylglycerol O-acyltransferase activity"/>
    <property type="evidence" value="ECO:0007669"/>
    <property type="project" value="TreeGrafter"/>
</dbReference>
<dbReference type="AlphaFoldDB" id="A0A212CZN3"/>
<sequence>MGKDLIGGRHCQWMRNWIVWKHLRDYFPTKVTVHPPRNVLPLPLPYPPSPPHPFPCWSVSPGCLSSHTGAGFGMLVKSAELAPDGNYLLVAHHHGTTSIRTLCNFCTESTGFSHLFLGLRP</sequence>
<gene>
    <name evidence="11" type="ORF">Celaphus_00007228</name>
</gene>
<evidence type="ECO:0000256" key="9">
    <source>
        <dbReference type="ARBA" id="ARBA00023136"/>
    </source>
</evidence>
<dbReference type="PANTHER" id="PTHR12317">
    <property type="entry name" value="DIACYLGLYCEROL O-ACYLTRANSFERASE"/>
    <property type="match status" value="1"/>
</dbReference>
<evidence type="ECO:0000256" key="7">
    <source>
        <dbReference type="ARBA" id="ARBA00022989"/>
    </source>
</evidence>
<evidence type="ECO:0000256" key="6">
    <source>
        <dbReference type="ARBA" id="ARBA00022824"/>
    </source>
</evidence>
<evidence type="ECO:0000313" key="12">
    <source>
        <dbReference type="Proteomes" id="UP000242450"/>
    </source>
</evidence>
<comment type="caution">
    <text evidence="11">The sequence shown here is derived from an EMBL/GenBank/DDBJ whole genome shotgun (WGS) entry which is preliminary data.</text>
</comment>
<organism evidence="11 12">
    <name type="scientific">Cervus elaphus hippelaphus</name>
    <name type="common">European red deer</name>
    <dbReference type="NCBI Taxonomy" id="46360"/>
    <lineage>
        <taxon>Eukaryota</taxon>
        <taxon>Metazoa</taxon>
        <taxon>Chordata</taxon>
        <taxon>Craniata</taxon>
        <taxon>Vertebrata</taxon>
        <taxon>Euteleostomi</taxon>
        <taxon>Mammalia</taxon>
        <taxon>Eutheria</taxon>
        <taxon>Laurasiatheria</taxon>
        <taxon>Artiodactyla</taxon>
        <taxon>Ruminantia</taxon>
        <taxon>Pecora</taxon>
        <taxon>Cervidae</taxon>
        <taxon>Cervinae</taxon>
        <taxon>Cervus</taxon>
    </lineage>
</organism>
<proteinExistence type="inferred from homology"/>
<evidence type="ECO:0000256" key="3">
    <source>
        <dbReference type="ARBA" id="ARBA00022516"/>
    </source>
</evidence>
<keyword evidence="5" id="KW-0812">Transmembrane</keyword>
<dbReference type="PANTHER" id="PTHR12317:SF36">
    <property type="entry name" value="2-ACYLGLYCEROL O-ACYLTRANSFERASE 3"/>
    <property type="match status" value="1"/>
</dbReference>
<name>A0A212CZN3_CEREH</name>
<comment type="subcellular location">
    <subcellularLocation>
        <location evidence="1">Endoplasmic reticulum membrane</location>
        <topology evidence="1">Multi-pass membrane protein</topology>
    </subcellularLocation>
</comment>
<evidence type="ECO:0000256" key="1">
    <source>
        <dbReference type="ARBA" id="ARBA00004477"/>
    </source>
</evidence>
<evidence type="ECO:0000256" key="2">
    <source>
        <dbReference type="ARBA" id="ARBA00005420"/>
    </source>
</evidence>
<evidence type="ECO:0000256" key="8">
    <source>
        <dbReference type="ARBA" id="ARBA00023098"/>
    </source>
</evidence>
<protein>
    <submittedName>
        <fullName evidence="11">Uncharacterized protein</fullName>
    </submittedName>
</protein>
<dbReference type="Proteomes" id="UP000242450">
    <property type="component" value="Chromosome 10"/>
</dbReference>
<evidence type="ECO:0000256" key="10">
    <source>
        <dbReference type="ARBA" id="ARBA00023315"/>
    </source>
</evidence>
<dbReference type="Pfam" id="PF03982">
    <property type="entry name" value="DAGAT"/>
    <property type="match status" value="1"/>
</dbReference>
<keyword evidence="7" id="KW-1133">Transmembrane helix</keyword>
<keyword evidence="10" id="KW-0012">Acyltransferase</keyword>
<dbReference type="InterPro" id="IPR007130">
    <property type="entry name" value="DAGAT"/>
</dbReference>
<keyword evidence="3" id="KW-0444">Lipid biosynthesis</keyword>
<evidence type="ECO:0000256" key="4">
    <source>
        <dbReference type="ARBA" id="ARBA00022679"/>
    </source>
</evidence>
<keyword evidence="4" id="KW-0808">Transferase</keyword>
<keyword evidence="12" id="KW-1185">Reference proteome</keyword>